<keyword evidence="1" id="KW-1133">Transmembrane helix</keyword>
<dbReference type="PATRIC" id="fig|106592.7.peg.5926"/>
<name>A0A0L8BEA7_ENSAD</name>
<reference evidence="3" key="1">
    <citation type="submission" date="2015-07" db="EMBL/GenBank/DDBJ databases">
        <title>Whole genome sequence of an Ensifer adhaerens strain isolated from a cave pool in the Wind Cave National Park.</title>
        <authorList>
            <person name="Eng W.W.H."/>
            <person name="Gan H.M."/>
            <person name="Barton H.A."/>
            <person name="Savka M.A."/>
        </authorList>
    </citation>
    <scope>NUCLEOTIDE SEQUENCE [LARGE SCALE GENOMIC DNA]</scope>
    <source>
        <strain evidence="3">SD006</strain>
    </source>
</reference>
<gene>
    <name evidence="2" type="ORF">AC244_32290</name>
</gene>
<evidence type="ECO:0000256" key="1">
    <source>
        <dbReference type="SAM" id="Phobius"/>
    </source>
</evidence>
<comment type="caution">
    <text evidence="2">The sequence shown here is derived from an EMBL/GenBank/DDBJ whole genome shotgun (WGS) entry which is preliminary data.</text>
</comment>
<dbReference type="OrthoDB" id="7777996at2"/>
<evidence type="ECO:0000313" key="3">
    <source>
        <dbReference type="Proteomes" id="UP000037425"/>
    </source>
</evidence>
<feature type="transmembrane region" description="Helical" evidence="1">
    <location>
        <begin position="20"/>
        <end position="43"/>
    </location>
</feature>
<dbReference type="AlphaFoldDB" id="A0A0L8BEA7"/>
<dbReference type="Proteomes" id="UP000037425">
    <property type="component" value="Unassembled WGS sequence"/>
</dbReference>
<feature type="transmembrane region" description="Helical" evidence="1">
    <location>
        <begin position="63"/>
        <end position="82"/>
    </location>
</feature>
<keyword evidence="1" id="KW-0812">Transmembrane</keyword>
<dbReference type="RefSeq" id="WP_053252899.1">
    <property type="nucleotide sequence ID" value="NZ_LGAP01000043.1"/>
</dbReference>
<evidence type="ECO:0000313" key="2">
    <source>
        <dbReference type="EMBL" id="KOF13001.1"/>
    </source>
</evidence>
<sequence>MSSHRTGTIEGWRSAIALGLADRLSLLASPTFAIMALLTGILSAGEQGMLCTASPASPLTGMVAMYGLMSAFHSGPWLRLIAGQRGSAHRP</sequence>
<accession>A0A0L8BEA7</accession>
<proteinExistence type="predicted"/>
<dbReference type="EMBL" id="LGAP01000043">
    <property type="protein sequence ID" value="KOF13001.1"/>
    <property type="molecule type" value="Genomic_DNA"/>
</dbReference>
<protein>
    <submittedName>
        <fullName evidence="2">Uncharacterized protein</fullName>
    </submittedName>
</protein>
<organism evidence="2 3">
    <name type="scientific">Ensifer adhaerens</name>
    <name type="common">Sinorhizobium morelense</name>
    <dbReference type="NCBI Taxonomy" id="106592"/>
    <lineage>
        <taxon>Bacteria</taxon>
        <taxon>Pseudomonadati</taxon>
        <taxon>Pseudomonadota</taxon>
        <taxon>Alphaproteobacteria</taxon>
        <taxon>Hyphomicrobiales</taxon>
        <taxon>Rhizobiaceae</taxon>
        <taxon>Sinorhizobium/Ensifer group</taxon>
        <taxon>Ensifer</taxon>
    </lineage>
</organism>
<keyword evidence="1" id="KW-0472">Membrane</keyword>